<sequence>MVVVGFAVLVGGLVFIQRVAPVGGAYIPVMLCFIVVMMVGGALVTSGVGVLWALARRGDDRG</sequence>
<name>A0A364V3C2_9CORY</name>
<dbReference type="AlphaFoldDB" id="A0A364V3C2"/>
<accession>A0A364V3C2</accession>
<gene>
    <name evidence="2" type="ORF">DLJ54_09995</name>
</gene>
<keyword evidence="3" id="KW-1185">Reference proteome</keyword>
<dbReference type="EMBL" id="QHCV01000184">
    <property type="protein sequence ID" value="RAV31133.1"/>
    <property type="molecule type" value="Genomic_DNA"/>
</dbReference>
<reference evidence="2 3" key="1">
    <citation type="journal article" date="2018" name="Syst. Appl. Microbiol.">
        <title>Corynebacterium heidelbergense sp. nov., isolated from the preen glands of Egyptian geese (Alopochen aegyptiacus).</title>
        <authorList>
            <person name="Braun M.S."/>
            <person name="Wang E."/>
            <person name="Zimmermann S."/>
            <person name="Wink M."/>
        </authorList>
    </citation>
    <scope>NUCLEOTIDE SEQUENCE [LARGE SCALE GENOMIC DNA]</scope>
    <source>
        <strain evidence="2 3">647</strain>
    </source>
</reference>
<keyword evidence="1" id="KW-0472">Membrane</keyword>
<evidence type="ECO:0000313" key="3">
    <source>
        <dbReference type="Proteomes" id="UP000251577"/>
    </source>
</evidence>
<feature type="transmembrane region" description="Helical" evidence="1">
    <location>
        <begin position="26"/>
        <end position="54"/>
    </location>
</feature>
<dbReference type="Proteomes" id="UP000251577">
    <property type="component" value="Unassembled WGS sequence"/>
</dbReference>
<evidence type="ECO:0000313" key="2">
    <source>
        <dbReference type="EMBL" id="RAV31133.1"/>
    </source>
</evidence>
<keyword evidence="1" id="KW-0812">Transmembrane</keyword>
<protein>
    <submittedName>
        <fullName evidence="2">Uncharacterized protein</fullName>
    </submittedName>
</protein>
<organism evidence="2 3">
    <name type="scientific">Corynebacterium heidelbergense</name>
    <dbReference type="NCBI Taxonomy" id="2055947"/>
    <lineage>
        <taxon>Bacteria</taxon>
        <taxon>Bacillati</taxon>
        <taxon>Actinomycetota</taxon>
        <taxon>Actinomycetes</taxon>
        <taxon>Mycobacteriales</taxon>
        <taxon>Corynebacteriaceae</taxon>
        <taxon>Corynebacterium</taxon>
    </lineage>
</organism>
<comment type="caution">
    <text evidence="2">The sequence shown here is derived from an EMBL/GenBank/DDBJ whole genome shotgun (WGS) entry which is preliminary data.</text>
</comment>
<proteinExistence type="predicted"/>
<evidence type="ECO:0000256" key="1">
    <source>
        <dbReference type="SAM" id="Phobius"/>
    </source>
</evidence>
<keyword evidence="1" id="KW-1133">Transmembrane helix</keyword>